<keyword evidence="2 5" id="KW-0812">Transmembrane</keyword>
<dbReference type="SUPFAM" id="SSF49785">
    <property type="entry name" value="Galactose-binding domain-like"/>
    <property type="match status" value="1"/>
</dbReference>
<evidence type="ECO:0000256" key="4">
    <source>
        <dbReference type="ARBA" id="ARBA00023136"/>
    </source>
</evidence>
<dbReference type="PROSITE" id="PS51469">
    <property type="entry name" value="SUN"/>
    <property type="match status" value="1"/>
</dbReference>
<dbReference type="PANTHER" id="PTHR12953">
    <property type="entry name" value="MEMBRANE PROTEIN CH1 RELATED"/>
    <property type="match status" value="1"/>
</dbReference>
<dbReference type="OrthoDB" id="266334at2759"/>
<keyword evidence="4 5" id="KW-0472">Membrane</keyword>
<dbReference type="InterPro" id="IPR012919">
    <property type="entry name" value="SUN_dom"/>
</dbReference>
<dbReference type="EMBL" id="PKPP01001782">
    <property type="protein sequence ID" value="PWA79970.1"/>
    <property type="molecule type" value="Genomic_DNA"/>
</dbReference>
<dbReference type="GO" id="GO:0005737">
    <property type="term" value="C:cytoplasm"/>
    <property type="evidence" value="ECO:0007669"/>
    <property type="project" value="TreeGrafter"/>
</dbReference>
<accession>A0A2U1P2Q8</accession>
<keyword evidence="3 5" id="KW-1133">Transmembrane helix</keyword>
<feature type="transmembrane region" description="Helical" evidence="5">
    <location>
        <begin position="35"/>
        <end position="54"/>
    </location>
</feature>
<comment type="subcellular location">
    <subcellularLocation>
        <location evidence="1">Membrane</location>
    </subcellularLocation>
</comment>
<evidence type="ECO:0000256" key="2">
    <source>
        <dbReference type="ARBA" id="ARBA00022692"/>
    </source>
</evidence>
<proteinExistence type="predicted"/>
<comment type="caution">
    <text evidence="7">The sequence shown here is derived from an EMBL/GenBank/DDBJ whole genome shotgun (WGS) entry which is preliminary data.</text>
</comment>
<dbReference type="Proteomes" id="UP000245207">
    <property type="component" value="Unassembled WGS sequence"/>
</dbReference>
<organism evidence="7 8">
    <name type="scientific">Artemisia annua</name>
    <name type="common">Sweet wormwood</name>
    <dbReference type="NCBI Taxonomy" id="35608"/>
    <lineage>
        <taxon>Eukaryota</taxon>
        <taxon>Viridiplantae</taxon>
        <taxon>Streptophyta</taxon>
        <taxon>Embryophyta</taxon>
        <taxon>Tracheophyta</taxon>
        <taxon>Spermatophyta</taxon>
        <taxon>Magnoliopsida</taxon>
        <taxon>eudicotyledons</taxon>
        <taxon>Gunneridae</taxon>
        <taxon>Pentapetalae</taxon>
        <taxon>asterids</taxon>
        <taxon>campanulids</taxon>
        <taxon>Asterales</taxon>
        <taxon>Asteraceae</taxon>
        <taxon>Asteroideae</taxon>
        <taxon>Anthemideae</taxon>
        <taxon>Artemisiinae</taxon>
        <taxon>Artemisia</taxon>
    </lineage>
</organism>
<dbReference type="GO" id="GO:0016020">
    <property type="term" value="C:membrane"/>
    <property type="evidence" value="ECO:0007669"/>
    <property type="project" value="UniProtKB-SubCell"/>
</dbReference>
<keyword evidence="8" id="KW-1185">Reference proteome</keyword>
<evidence type="ECO:0000313" key="7">
    <source>
        <dbReference type="EMBL" id="PWA79970.1"/>
    </source>
</evidence>
<dbReference type="Gene3D" id="2.60.120.260">
    <property type="entry name" value="Galactose-binding domain-like"/>
    <property type="match status" value="1"/>
</dbReference>
<dbReference type="PANTHER" id="PTHR12953:SF8">
    <property type="entry name" value="GALACTOSE-BINDING-LIKE DOMAIN SUPERFAMILY, SUN DOMAIN-CONTAINING PROTEIN"/>
    <property type="match status" value="1"/>
</dbReference>
<dbReference type="STRING" id="35608.A0A2U1P2Q8"/>
<evidence type="ECO:0000256" key="1">
    <source>
        <dbReference type="ARBA" id="ARBA00004370"/>
    </source>
</evidence>
<reference evidence="7 8" key="1">
    <citation type="journal article" date="2018" name="Mol. Plant">
        <title>The genome of Artemisia annua provides insight into the evolution of Asteraceae family and artemisinin biosynthesis.</title>
        <authorList>
            <person name="Shen Q."/>
            <person name="Zhang L."/>
            <person name="Liao Z."/>
            <person name="Wang S."/>
            <person name="Yan T."/>
            <person name="Shi P."/>
            <person name="Liu M."/>
            <person name="Fu X."/>
            <person name="Pan Q."/>
            <person name="Wang Y."/>
            <person name="Lv Z."/>
            <person name="Lu X."/>
            <person name="Zhang F."/>
            <person name="Jiang W."/>
            <person name="Ma Y."/>
            <person name="Chen M."/>
            <person name="Hao X."/>
            <person name="Li L."/>
            <person name="Tang Y."/>
            <person name="Lv G."/>
            <person name="Zhou Y."/>
            <person name="Sun X."/>
            <person name="Brodelius P.E."/>
            <person name="Rose J.K.C."/>
            <person name="Tang K."/>
        </authorList>
    </citation>
    <scope>NUCLEOTIDE SEQUENCE [LARGE SCALE GENOMIC DNA]</scope>
    <source>
        <strain evidence="8">cv. Huhao1</strain>
        <tissue evidence="7">Leaf</tissue>
    </source>
</reference>
<feature type="domain" description="SUN" evidence="6">
    <location>
        <begin position="163"/>
        <end position="323"/>
    </location>
</feature>
<dbReference type="InterPro" id="IPR008979">
    <property type="entry name" value="Galactose-bd-like_sf"/>
</dbReference>
<dbReference type="Pfam" id="PF07738">
    <property type="entry name" value="Sad1_UNC"/>
    <property type="match status" value="1"/>
</dbReference>
<gene>
    <name evidence="7" type="ORF">CTI12_AA199230</name>
</gene>
<evidence type="ECO:0000256" key="5">
    <source>
        <dbReference type="SAM" id="Phobius"/>
    </source>
</evidence>
<dbReference type="InterPro" id="IPR045120">
    <property type="entry name" value="Suco/Slp1-like"/>
</dbReference>
<protein>
    <submittedName>
        <fullName evidence="7">Galactose-binding domain-like protein</fullName>
    </submittedName>
</protein>
<evidence type="ECO:0000313" key="8">
    <source>
        <dbReference type="Proteomes" id="UP000245207"/>
    </source>
</evidence>
<dbReference type="AlphaFoldDB" id="A0A2U1P2Q8"/>
<evidence type="ECO:0000259" key="6">
    <source>
        <dbReference type="PROSITE" id="PS51469"/>
    </source>
</evidence>
<name>A0A2U1P2Q8_ARTAN</name>
<dbReference type="GO" id="GO:0034975">
    <property type="term" value="P:protein folding in endoplasmic reticulum"/>
    <property type="evidence" value="ECO:0007669"/>
    <property type="project" value="TreeGrafter"/>
</dbReference>
<evidence type="ECO:0000256" key="3">
    <source>
        <dbReference type="ARBA" id="ARBA00022989"/>
    </source>
</evidence>
<sequence length="541" mass="62168">MKKHMKYDASTQIDFHANNLKLLIKKDEKDSVWKLSLPLIITFWFPFMISFSSFGPNPGNEGNVGAFNKNITDMSSYPYLEDQGRNHTDKVLSEFNISNNHKDITSFKHEEIEGNPLQETTSEVEVFWNLDYPSLLCERKIQDMYLEDKQEDNETDRIHLTYLNGAPNGLVNITHRLEPDGTEYNYASALKGAKVVAYDKEAKGASNILSEDHDMYLRNPCSVPEKYVVIELAEETLVDAIKIANFEHHSSNFKQFELLGSLVFPTETWYELGTFVAENAKHKQYFTVPEPKWVRYIMLRLLTHYGSEFYCTLSVFEAYGVDAVEKMLEDLITAPVLWDTDDGKKDSFLMTKVPETVTKGNGRIHGDAVLKILMQKIRSLDDNLMLLEDFINETDKIQADVLPHFDKKIVKYSGIVEETRLEIKDFWPWKDSMEKEIAELESWKASVSSLIESIVTENAMLRQDIEKIASDEESLNKAEHALLSASLSFSIIFAIKILSHWFSNSSPGLPQRKAHRPDQGWKKWKLLITSVIMIVVILTYC</sequence>